<accession>A0A172YA05</accession>
<dbReference type="Pfam" id="PF01978">
    <property type="entry name" value="TrmB"/>
    <property type="match status" value="1"/>
</dbReference>
<dbReference type="KEGG" id="bne:DA69_04060"/>
<keyword evidence="3" id="KW-1185">Reference proteome</keyword>
<dbReference type="InterPro" id="IPR002831">
    <property type="entry name" value="Tscrpt_reg_TrmB_N"/>
</dbReference>
<dbReference type="AlphaFoldDB" id="A0A172YA05"/>
<dbReference type="Proteomes" id="UP000077603">
    <property type="component" value="Chromosome"/>
</dbReference>
<evidence type="ECO:0000259" key="1">
    <source>
        <dbReference type="Pfam" id="PF01978"/>
    </source>
</evidence>
<dbReference type="InterPro" id="IPR051797">
    <property type="entry name" value="TrmB-like"/>
</dbReference>
<protein>
    <recommendedName>
        <fullName evidence="1">Transcription regulator TrmB N-terminal domain-containing protein</fullName>
    </recommendedName>
</protein>
<dbReference type="SUPFAM" id="SSF46785">
    <property type="entry name" value="Winged helix' DNA-binding domain"/>
    <property type="match status" value="1"/>
</dbReference>
<dbReference type="EMBL" id="CP015614">
    <property type="protein sequence ID" value="ANF55855.1"/>
    <property type="molecule type" value="Genomic_DNA"/>
</dbReference>
<evidence type="ECO:0000313" key="2">
    <source>
        <dbReference type="EMBL" id="ANF55855.1"/>
    </source>
</evidence>
<evidence type="ECO:0000313" key="3">
    <source>
        <dbReference type="Proteomes" id="UP000077603"/>
    </source>
</evidence>
<reference evidence="2 3" key="1">
    <citation type="journal article" date="2014" name="Genome Announc.">
        <title>Genome Sequence of a Promising Hydrogen-Producing Facultative Anaerobic Bacterium, Brevundimonas naejangsanensis Strain B1.</title>
        <authorList>
            <person name="Su H."/>
            <person name="Zhang T."/>
            <person name="Bao M."/>
            <person name="Jiang Y."/>
            <person name="Wang Y."/>
            <person name="Tan T."/>
        </authorList>
    </citation>
    <scope>NUCLEOTIDE SEQUENCE [LARGE SCALE GENOMIC DNA]</scope>
    <source>
        <strain evidence="2 3">B1</strain>
    </source>
</reference>
<dbReference type="Gene3D" id="1.10.10.10">
    <property type="entry name" value="Winged helix-like DNA-binding domain superfamily/Winged helix DNA-binding domain"/>
    <property type="match status" value="1"/>
</dbReference>
<gene>
    <name evidence="2" type="ORF">DA69_04060</name>
</gene>
<dbReference type="InterPro" id="IPR036390">
    <property type="entry name" value="WH_DNA-bd_sf"/>
</dbReference>
<dbReference type="InterPro" id="IPR036388">
    <property type="entry name" value="WH-like_DNA-bd_sf"/>
</dbReference>
<dbReference type="eggNOG" id="COG1378">
    <property type="taxonomic scope" value="Bacteria"/>
</dbReference>
<dbReference type="PANTHER" id="PTHR34293:SF1">
    <property type="entry name" value="HTH-TYPE TRANSCRIPTIONAL REGULATOR TRMBL2"/>
    <property type="match status" value="1"/>
</dbReference>
<sequence>MSPEETLMPLGFTETEALAYCELQRAGPSTGYRIAQGIGKAQANTYKALSTLVQKGAVIDDGGEPRAFRAVAPDQLISALRGRFTDQVHAAADALARLKSPEPEDRYYQLRSPEQVWTQAEAMIDAATETVLFDCFPQVEARLAPAFARAAARGVAVMGIVYDEAHSRARDYQVIRSRTAEGVLARWPGAALRLACDASEHLLCLLAHDLSEVRNALWSDSIYLAVHEHYALAAELRLHALPLTEPKFAPQLSIAGLHPPGLRRLLGMTADSSGADS</sequence>
<feature type="domain" description="Transcription regulator TrmB N-terminal" evidence="1">
    <location>
        <begin position="9"/>
        <end position="73"/>
    </location>
</feature>
<proteinExistence type="predicted"/>
<dbReference type="STRING" id="588932.DA69_04060"/>
<name>A0A172YA05_9CAUL</name>
<organism evidence="2 3">
    <name type="scientific">Brevundimonas naejangsanensis</name>
    <dbReference type="NCBI Taxonomy" id="588932"/>
    <lineage>
        <taxon>Bacteria</taxon>
        <taxon>Pseudomonadati</taxon>
        <taxon>Pseudomonadota</taxon>
        <taxon>Alphaproteobacteria</taxon>
        <taxon>Caulobacterales</taxon>
        <taxon>Caulobacteraceae</taxon>
        <taxon>Brevundimonas</taxon>
    </lineage>
</organism>
<dbReference type="PANTHER" id="PTHR34293">
    <property type="entry name" value="HTH-TYPE TRANSCRIPTIONAL REGULATOR TRMBL2"/>
    <property type="match status" value="1"/>
</dbReference>